<keyword evidence="13" id="KW-1185">Reference proteome</keyword>
<dbReference type="Proteomes" id="UP000555103">
    <property type="component" value="Unassembled WGS sequence"/>
</dbReference>
<evidence type="ECO:0000313" key="13">
    <source>
        <dbReference type="Proteomes" id="UP000555103"/>
    </source>
</evidence>
<feature type="transmembrane region" description="Helical" evidence="10">
    <location>
        <begin position="183"/>
        <end position="200"/>
    </location>
</feature>
<evidence type="ECO:0000256" key="3">
    <source>
        <dbReference type="ARBA" id="ARBA00022519"/>
    </source>
</evidence>
<name>A0A840CP65_9BACT</name>
<reference evidence="12 13" key="1">
    <citation type="submission" date="2020-08" db="EMBL/GenBank/DDBJ databases">
        <title>Genomic Encyclopedia of Type Strains, Phase IV (KMG-IV): sequencing the most valuable type-strain genomes for metagenomic binning, comparative biology and taxonomic classification.</title>
        <authorList>
            <person name="Goeker M."/>
        </authorList>
    </citation>
    <scope>NUCLEOTIDE SEQUENCE [LARGE SCALE GENOMIC DNA]</scope>
    <source>
        <strain evidence="12 13">DSM 104969</strain>
    </source>
</reference>
<accession>A0A840CP65</accession>
<evidence type="ECO:0000256" key="7">
    <source>
        <dbReference type="ARBA" id="ARBA00023136"/>
    </source>
</evidence>
<dbReference type="InterPro" id="IPR006685">
    <property type="entry name" value="MscS_channel_2nd"/>
</dbReference>
<feature type="domain" description="Mechanosensitive ion channel MscS" evidence="11">
    <location>
        <begin position="202"/>
        <end position="270"/>
    </location>
</feature>
<evidence type="ECO:0000256" key="2">
    <source>
        <dbReference type="ARBA" id="ARBA00022475"/>
    </source>
</evidence>
<feature type="transmembrane region" description="Helical" evidence="10">
    <location>
        <begin position="112"/>
        <end position="136"/>
    </location>
</feature>
<evidence type="ECO:0000256" key="5">
    <source>
        <dbReference type="ARBA" id="ARBA00022989"/>
    </source>
</evidence>
<evidence type="ECO:0000256" key="1">
    <source>
        <dbReference type="ARBA" id="ARBA00004429"/>
    </source>
</evidence>
<gene>
    <name evidence="12" type="ORF">GGR21_001783</name>
</gene>
<comment type="subcellular location">
    <subcellularLocation>
        <location evidence="1">Cell inner membrane</location>
        <topology evidence="1">Multi-pass membrane protein</topology>
    </subcellularLocation>
</comment>
<evidence type="ECO:0000313" key="12">
    <source>
        <dbReference type="EMBL" id="MBB4035888.1"/>
    </source>
</evidence>
<evidence type="ECO:0000256" key="8">
    <source>
        <dbReference type="ARBA" id="ARBA00093630"/>
    </source>
</evidence>
<feature type="transmembrane region" description="Helical" evidence="10">
    <location>
        <begin position="157"/>
        <end position="177"/>
    </location>
</feature>
<dbReference type="Gene3D" id="2.30.30.60">
    <property type="match status" value="1"/>
</dbReference>
<keyword evidence="4 10" id="KW-0812">Transmembrane</keyword>
<dbReference type="RefSeq" id="WP_183306800.1">
    <property type="nucleotide sequence ID" value="NZ_JACIEP010000005.1"/>
</dbReference>
<dbReference type="EMBL" id="JACIEP010000005">
    <property type="protein sequence ID" value="MBB4035888.1"/>
    <property type="molecule type" value="Genomic_DNA"/>
</dbReference>
<feature type="transmembrane region" description="Helical" evidence="10">
    <location>
        <begin position="33"/>
        <end position="53"/>
    </location>
</feature>
<dbReference type="PANTHER" id="PTHR30414:SF0">
    <property type="entry name" value="MINICONDUCTANCE MECHANOSENSITIVE CHANNEL YBDG"/>
    <property type="match status" value="1"/>
</dbReference>
<comment type="caution">
    <text evidence="12">The sequence shown here is derived from an EMBL/GenBank/DDBJ whole genome shotgun (WGS) entry which is preliminary data.</text>
</comment>
<dbReference type="GO" id="GO:0008381">
    <property type="term" value="F:mechanosensitive monoatomic ion channel activity"/>
    <property type="evidence" value="ECO:0007669"/>
    <property type="project" value="InterPro"/>
</dbReference>
<sequence length="438" mass="50144">MEEQVKVEIDPITATVSRWMQELLTNMGVPEHWIEYTKLLILIALVVVTVVVLQKVTKKVLTFILEKIYKGTNLSFFKYAVTNKLPKYLALVVPYSFVRGSIPVVLHDFQGLISPLIKLTDIYMVFMVIWTIMSLIKSFANVLEEKPAFHNKPMKSYIQVIYIIFFIFGAVVIYSILTGKSATAFFAAMGAASAIMMLVFQDTIKGFVGSIQVSANNMVQIGDWITMPKYGADGDVMEINLTTVKIRNFDKTITTVPTYSLISDSFQNWRGMKESGGRRFKRSLNIKHDTIRFLTKDELEKFKQVDGLKDYIVNKEKEYAELNKTTNPDIPLNVHQITNNDLFLQYGIYYLRNHPKIDKTLTLLVRQLAPTSQGLPIELYTFTNTIVWAEYEVILSEIVNHFISVIPYFGLKIYEESSGSDTYDVFMRDVTPKLENKA</sequence>
<dbReference type="InterPro" id="IPR023408">
    <property type="entry name" value="MscS_beta-dom_sf"/>
</dbReference>
<organism evidence="12 13">
    <name type="scientific">Dysgonomonas hofstadii</name>
    <dbReference type="NCBI Taxonomy" id="637886"/>
    <lineage>
        <taxon>Bacteria</taxon>
        <taxon>Pseudomonadati</taxon>
        <taxon>Bacteroidota</taxon>
        <taxon>Bacteroidia</taxon>
        <taxon>Bacteroidales</taxon>
        <taxon>Dysgonomonadaceae</taxon>
        <taxon>Dysgonomonas</taxon>
    </lineage>
</organism>
<evidence type="ECO:0000256" key="9">
    <source>
        <dbReference type="ARBA" id="ARBA00093659"/>
    </source>
</evidence>
<dbReference type="Pfam" id="PF00924">
    <property type="entry name" value="MS_channel_2nd"/>
    <property type="match status" value="1"/>
</dbReference>
<dbReference type="AlphaFoldDB" id="A0A840CP65"/>
<dbReference type="FunFam" id="2.30.30.60:FF:000002">
    <property type="entry name" value="Mechanosensitive ion channel family protein"/>
    <property type="match status" value="1"/>
</dbReference>
<keyword evidence="6" id="KW-0346">Stress response</keyword>
<dbReference type="InterPro" id="IPR030192">
    <property type="entry name" value="YbdG"/>
</dbReference>
<keyword evidence="5 10" id="KW-1133">Transmembrane helix</keyword>
<feature type="transmembrane region" description="Helical" evidence="10">
    <location>
        <begin position="88"/>
        <end position="106"/>
    </location>
</feature>
<keyword evidence="7 10" id="KW-0472">Membrane</keyword>
<dbReference type="InterPro" id="IPR010920">
    <property type="entry name" value="LSM_dom_sf"/>
</dbReference>
<dbReference type="PANTHER" id="PTHR30414">
    <property type="entry name" value="MINICONDUCTANCE MECHANOSENSITIVE CHANNEL YBDG"/>
    <property type="match status" value="1"/>
</dbReference>
<evidence type="ECO:0000256" key="10">
    <source>
        <dbReference type="SAM" id="Phobius"/>
    </source>
</evidence>
<dbReference type="GO" id="GO:0071470">
    <property type="term" value="P:cellular response to osmotic stress"/>
    <property type="evidence" value="ECO:0007669"/>
    <property type="project" value="InterPro"/>
</dbReference>
<evidence type="ECO:0000259" key="11">
    <source>
        <dbReference type="Pfam" id="PF00924"/>
    </source>
</evidence>
<dbReference type="GO" id="GO:0005886">
    <property type="term" value="C:plasma membrane"/>
    <property type="evidence" value="ECO:0007669"/>
    <property type="project" value="UniProtKB-SubCell"/>
</dbReference>
<keyword evidence="3" id="KW-0997">Cell inner membrane</keyword>
<evidence type="ECO:0000256" key="6">
    <source>
        <dbReference type="ARBA" id="ARBA00023016"/>
    </source>
</evidence>
<proteinExistence type="predicted"/>
<dbReference type="SUPFAM" id="SSF50182">
    <property type="entry name" value="Sm-like ribonucleoproteins"/>
    <property type="match status" value="1"/>
</dbReference>
<keyword evidence="2" id="KW-1003">Cell membrane</keyword>
<evidence type="ECO:0000256" key="4">
    <source>
        <dbReference type="ARBA" id="ARBA00022692"/>
    </source>
</evidence>
<protein>
    <recommendedName>
        <fullName evidence="8">Mechanosensing system component YbdG</fullName>
    </recommendedName>
    <alternativeName>
        <fullName evidence="9">Mechanosensitive channel homolog YbdG</fullName>
    </alternativeName>
</protein>